<accession>R0M0Q4</accession>
<dbReference type="AlphaFoldDB" id="R0M0Q4"/>
<reference evidence="3" key="1">
    <citation type="journal article" date="2013" name="Nat. Genet.">
        <title>The duck genome and transcriptome provide insight into an avian influenza virus reservoir species.</title>
        <authorList>
            <person name="Huang Y."/>
            <person name="Li Y."/>
            <person name="Burt D.W."/>
            <person name="Chen H."/>
            <person name="Zhang Y."/>
            <person name="Qian W."/>
            <person name="Kim H."/>
            <person name="Gan S."/>
            <person name="Zhao Y."/>
            <person name="Li J."/>
            <person name="Yi K."/>
            <person name="Feng H."/>
            <person name="Zhu P."/>
            <person name="Li B."/>
            <person name="Liu Q."/>
            <person name="Fairley S."/>
            <person name="Magor K.E."/>
            <person name="Du Z."/>
            <person name="Hu X."/>
            <person name="Goodman L."/>
            <person name="Tafer H."/>
            <person name="Vignal A."/>
            <person name="Lee T."/>
            <person name="Kim K.W."/>
            <person name="Sheng Z."/>
            <person name="An Y."/>
            <person name="Searle S."/>
            <person name="Herrero J."/>
            <person name="Groenen M.A."/>
            <person name="Crooijmans R.P."/>
            <person name="Faraut T."/>
            <person name="Cai Q."/>
            <person name="Webster R.G."/>
            <person name="Aldridge J.R."/>
            <person name="Warren W.C."/>
            <person name="Bartschat S."/>
            <person name="Kehr S."/>
            <person name="Marz M."/>
            <person name="Stadler P.F."/>
            <person name="Smith J."/>
            <person name="Kraus R.H."/>
            <person name="Zhao Y."/>
            <person name="Ren L."/>
            <person name="Fei J."/>
            <person name="Morisson M."/>
            <person name="Kaiser P."/>
            <person name="Griffin D.K."/>
            <person name="Rao M."/>
            <person name="Pitel F."/>
            <person name="Wang J."/>
            <person name="Li N."/>
        </authorList>
    </citation>
    <scope>NUCLEOTIDE SEQUENCE [LARGE SCALE GENOMIC DNA]</scope>
</reference>
<evidence type="ECO:0000313" key="2">
    <source>
        <dbReference type="EMBL" id="EOB07685.1"/>
    </source>
</evidence>
<feature type="region of interest" description="Disordered" evidence="1">
    <location>
        <begin position="1"/>
        <end position="40"/>
    </location>
</feature>
<gene>
    <name evidence="2" type="ORF">Anapl_10362</name>
</gene>
<dbReference type="EMBL" id="KB742512">
    <property type="protein sequence ID" value="EOB07685.1"/>
    <property type="molecule type" value="Genomic_DNA"/>
</dbReference>
<keyword evidence="3" id="KW-1185">Reference proteome</keyword>
<protein>
    <submittedName>
        <fullName evidence="2">Uncharacterized protein</fullName>
    </submittedName>
</protein>
<name>R0M0Q4_ANAPL</name>
<evidence type="ECO:0000313" key="3">
    <source>
        <dbReference type="Proteomes" id="UP000296049"/>
    </source>
</evidence>
<proteinExistence type="predicted"/>
<sequence>MLYSPNPRDRRDTSRNKSSCSKAEGGNGAVLEPNPAGTGIVGFTEAESAFAMPGQRRSPFHTLSSSPLDPAELPQLLL</sequence>
<organism evidence="2 3">
    <name type="scientific">Anas platyrhynchos</name>
    <name type="common">Mallard</name>
    <name type="synonym">Anas boschas</name>
    <dbReference type="NCBI Taxonomy" id="8839"/>
    <lineage>
        <taxon>Eukaryota</taxon>
        <taxon>Metazoa</taxon>
        <taxon>Chordata</taxon>
        <taxon>Craniata</taxon>
        <taxon>Vertebrata</taxon>
        <taxon>Euteleostomi</taxon>
        <taxon>Archelosauria</taxon>
        <taxon>Archosauria</taxon>
        <taxon>Dinosauria</taxon>
        <taxon>Saurischia</taxon>
        <taxon>Theropoda</taxon>
        <taxon>Coelurosauria</taxon>
        <taxon>Aves</taxon>
        <taxon>Neognathae</taxon>
        <taxon>Galloanserae</taxon>
        <taxon>Anseriformes</taxon>
        <taxon>Anatidae</taxon>
        <taxon>Anatinae</taxon>
        <taxon>Anas</taxon>
    </lineage>
</organism>
<evidence type="ECO:0000256" key="1">
    <source>
        <dbReference type="SAM" id="MobiDB-lite"/>
    </source>
</evidence>
<dbReference type="Proteomes" id="UP000296049">
    <property type="component" value="Unassembled WGS sequence"/>
</dbReference>
<feature type="region of interest" description="Disordered" evidence="1">
    <location>
        <begin position="53"/>
        <end position="78"/>
    </location>
</feature>